<name>A0A917P6I3_9ACTN</name>
<dbReference type="EMBL" id="BMQA01000078">
    <property type="protein sequence ID" value="GGJ64077.1"/>
    <property type="molecule type" value="Genomic_DNA"/>
</dbReference>
<organism evidence="2 3">
    <name type="scientific">Streptomyces brasiliensis</name>
    <dbReference type="NCBI Taxonomy" id="1954"/>
    <lineage>
        <taxon>Bacteria</taxon>
        <taxon>Bacillati</taxon>
        <taxon>Actinomycetota</taxon>
        <taxon>Actinomycetes</taxon>
        <taxon>Kitasatosporales</taxon>
        <taxon>Streptomycetaceae</taxon>
        <taxon>Streptomyces</taxon>
    </lineage>
</organism>
<gene>
    <name evidence="2" type="ORF">GCM10010121_088400</name>
</gene>
<evidence type="ECO:0000256" key="1">
    <source>
        <dbReference type="SAM" id="MobiDB-lite"/>
    </source>
</evidence>
<evidence type="ECO:0000313" key="3">
    <source>
        <dbReference type="Proteomes" id="UP000657574"/>
    </source>
</evidence>
<accession>A0A917P6I3</accession>
<evidence type="ECO:0000313" key="2">
    <source>
        <dbReference type="EMBL" id="GGJ64077.1"/>
    </source>
</evidence>
<feature type="region of interest" description="Disordered" evidence="1">
    <location>
        <begin position="1"/>
        <end position="46"/>
    </location>
</feature>
<dbReference type="AlphaFoldDB" id="A0A917P6I3"/>
<keyword evidence="3" id="KW-1185">Reference proteome</keyword>
<proteinExistence type="predicted"/>
<protein>
    <submittedName>
        <fullName evidence="2">Uncharacterized protein</fullName>
    </submittedName>
</protein>
<dbReference type="Proteomes" id="UP000657574">
    <property type="component" value="Unassembled WGS sequence"/>
</dbReference>
<reference evidence="2" key="2">
    <citation type="submission" date="2020-09" db="EMBL/GenBank/DDBJ databases">
        <authorList>
            <person name="Sun Q."/>
            <person name="Ohkuma M."/>
        </authorList>
    </citation>
    <scope>NUCLEOTIDE SEQUENCE</scope>
    <source>
        <strain evidence="2">JCM 3086</strain>
    </source>
</reference>
<sequence length="81" mass="8992">MTEREHDVLDEDVARMSPLKHATSTAWGATASPPSPREGLPALRDPDTVHLDEDDAGVQEWAVVSQARRAATHPVRRPWSR</sequence>
<comment type="caution">
    <text evidence="2">The sequence shown here is derived from an EMBL/GenBank/DDBJ whole genome shotgun (WGS) entry which is preliminary data.</text>
</comment>
<reference evidence="2" key="1">
    <citation type="journal article" date="2014" name="Int. J. Syst. Evol. Microbiol.">
        <title>Complete genome sequence of Corynebacterium casei LMG S-19264T (=DSM 44701T), isolated from a smear-ripened cheese.</title>
        <authorList>
            <consortium name="US DOE Joint Genome Institute (JGI-PGF)"/>
            <person name="Walter F."/>
            <person name="Albersmeier A."/>
            <person name="Kalinowski J."/>
            <person name="Ruckert C."/>
        </authorList>
    </citation>
    <scope>NUCLEOTIDE SEQUENCE</scope>
    <source>
        <strain evidence="2">JCM 3086</strain>
    </source>
</reference>